<dbReference type="SUPFAM" id="SSF53474">
    <property type="entry name" value="alpha/beta-Hydrolases"/>
    <property type="match status" value="1"/>
</dbReference>
<evidence type="ECO:0000313" key="3">
    <source>
        <dbReference type="Proteomes" id="UP000292003"/>
    </source>
</evidence>
<organism evidence="2 3">
    <name type="scientific">Amycolatopsis suaedae</name>
    <dbReference type="NCBI Taxonomy" id="2510978"/>
    <lineage>
        <taxon>Bacteria</taxon>
        <taxon>Bacillati</taxon>
        <taxon>Actinomycetota</taxon>
        <taxon>Actinomycetes</taxon>
        <taxon>Pseudonocardiales</taxon>
        <taxon>Pseudonocardiaceae</taxon>
        <taxon>Amycolatopsis</taxon>
    </lineage>
</organism>
<dbReference type="EMBL" id="SFCC01000005">
    <property type="protein sequence ID" value="RZQ63914.1"/>
    <property type="molecule type" value="Genomic_DNA"/>
</dbReference>
<dbReference type="InterPro" id="IPR050583">
    <property type="entry name" value="Mycobacterial_A85_antigen"/>
</dbReference>
<evidence type="ECO:0000313" key="2">
    <source>
        <dbReference type="EMBL" id="RZQ63914.1"/>
    </source>
</evidence>
<dbReference type="Gene3D" id="3.40.50.1820">
    <property type="entry name" value="alpha/beta hydrolase"/>
    <property type="match status" value="1"/>
</dbReference>
<feature type="signal peptide" evidence="1">
    <location>
        <begin position="1"/>
        <end position="27"/>
    </location>
</feature>
<dbReference type="Proteomes" id="UP000292003">
    <property type="component" value="Unassembled WGS sequence"/>
</dbReference>
<sequence>MRARVLAVLLTVLALLAGLLAAAPASATGDRATVVSERMVGDRLLELVVRSDALRAEVGVRLLLPQGWRARQGHRWPTLYLLHGCCGQKGGGHRDWTEKTDVAEHTRDLDALIVMPDGGQAGFYSDWLDGPAWETFHLTELRRLLERRYRSGPARAVAGLSMGGFGALSYAARHPGMFRAAASYSGVVHTTYQGPRTTDALRQIVRNFGADPDGLWGDPVADARIWAAHNPFDLARRLRGIPVYLSTGDGRPGPLDPSGSGHDGLEQLLGEQAVALAHRLDQVGVRVVTSFYGPGRHTWPYWERELHRSLPMLMRSIGVPINQ</sequence>
<keyword evidence="3" id="KW-1185">Reference proteome</keyword>
<comment type="caution">
    <text evidence="2">The sequence shown here is derived from an EMBL/GenBank/DDBJ whole genome shotgun (WGS) entry which is preliminary data.</text>
</comment>
<accession>A0A4Q7JC91</accession>
<dbReference type="GO" id="GO:0016747">
    <property type="term" value="F:acyltransferase activity, transferring groups other than amino-acyl groups"/>
    <property type="evidence" value="ECO:0007669"/>
    <property type="project" value="TreeGrafter"/>
</dbReference>
<dbReference type="AlphaFoldDB" id="A0A4Q7JC91"/>
<evidence type="ECO:0000256" key="1">
    <source>
        <dbReference type="SAM" id="SignalP"/>
    </source>
</evidence>
<dbReference type="RefSeq" id="WP_130475439.1">
    <property type="nucleotide sequence ID" value="NZ_SFCC01000005.1"/>
</dbReference>
<dbReference type="InterPro" id="IPR000801">
    <property type="entry name" value="Esterase-like"/>
</dbReference>
<feature type="chain" id="PRO_5020606694" evidence="1">
    <location>
        <begin position="28"/>
        <end position="323"/>
    </location>
</feature>
<name>A0A4Q7JC91_9PSEU</name>
<proteinExistence type="predicted"/>
<keyword evidence="1" id="KW-0732">Signal</keyword>
<dbReference type="InterPro" id="IPR029058">
    <property type="entry name" value="AB_hydrolase_fold"/>
</dbReference>
<dbReference type="OrthoDB" id="4510758at2"/>
<dbReference type="PANTHER" id="PTHR48098">
    <property type="entry name" value="ENTEROCHELIN ESTERASE-RELATED"/>
    <property type="match status" value="1"/>
</dbReference>
<reference evidence="2 3" key="1">
    <citation type="submission" date="2019-02" db="EMBL/GenBank/DDBJ databases">
        <title>Draft genome sequence of Amycolatopsis sp. 8-3EHSu isolated from roots of Suaeda maritima.</title>
        <authorList>
            <person name="Duangmal K."/>
            <person name="Chantavorakit T."/>
        </authorList>
    </citation>
    <scope>NUCLEOTIDE SEQUENCE [LARGE SCALE GENOMIC DNA]</scope>
    <source>
        <strain evidence="2 3">8-3EHSu</strain>
    </source>
</reference>
<gene>
    <name evidence="2" type="ORF">EWH70_12270</name>
</gene>
<protein>
    <submittedName>
        <fullName evidence="2">Esterase family protein</fullName>
    </submittedName>
</protein>
<dbReference type="Pfam" id="PF00756">
    <property type="entry name" value="Esterase"/>
    <property type="match status" value="1"/>
</dbReference>
<dbReference type="PANTHER" id="PTHR48098:SF1">
    <property type="entry name" value="DIACYLGLYCEROL ACYLTRANSFERASE_MYCOLYLTRANSFERASE AG85A"/>
    <property type="match status" value="1"/>
</dbReference>